<proteinExistence type="predicted"/>
<name>A0A7R7EMJ2_9FIRM</name>
<dbReference type="AlphaFoldDB" id="A0A7R7EMJ2"/>
<dbReference type="EMBL" id="AP024169">
    <property type="protein sequence ID" value="BCN31499.1"/>
    <property type="molecule type" value="Genomic_DNA"/>
</dbReference>
<protein>
    <submittedName>
        <fullName evidence="1">Uncharacterized protein</fullName>
    </submittedName>
</protein>
<sequence length="305" mass="35347">MKYDTKMMCKSANELHNHFIMKDTLGLAADKYDSCEESILDYYGLIENNIQANKDGRVVTFGVEGEYGGNQGGPAKRAKDDDTLIDIVKKYFPNMSKDEIEDYLEKLNSEGCGYVAMVNTLFKNYEGREEEFEKKFGFPMCTVDKGGEKHLNFEYLITDYYAATDNHNQKSFLFFYWDHMDNDEDQSNTKGDGTTMDSREYRWEMYMKDHGIDVDVQSDVQITLENYSEYSKKVDIIIAIRPITLENELGDIVRNDAGGHAMTVTGITDDLRFIVSSWGRKYYVNPEYFKNLEDGYNNFQVVKYK</sequence>
<dbReference type="RefSeq" id="WP_271712613.1">
    <property type="nucleotide sequence ID" value="NZ_AP024169.1"/>
</dbReference>
<organism evidence="1 2">
    <name type="scientific">Anaeromicropila herbilytica</name>
    <dbReference type="NCBI Taxonomy" id="2785025"/>
    <lineage>
        <taxon>Bacteria</taxon>
        <taxon>Bacillati</taxon>
        <taxon>Bacillota</taxon>
        <taxon>Clostridia</taxon>
        <taxon>Lachnospirales</taxon>
        <taxon>Lachnospiraceae</taxon>
        <taxon>Anaeromicropila</taxon>
    </lineage>
</organism>
<keyword evidence="2" id="KW-1185">Reference proteome</keyword>
<dbReference type="Proteomes" id="UP000595897">
    <property type="component" value="Chromosome"/>
</dbReference>
<gene>
    <name evidence="1" type="ORF">bsdtb5_27940</name>
</gene>
<reference evidence="1 2" key="1">
    <citation type="submission" date="2020-11" db="EMBL/GenBank/DDBJ databases">
        <title>Draft genome sequencing of a Lachnospiraceae strain isolated from anoxic soil subjected to BSD treatment.</title>
        <authorList>
            <person name="Uek A."/>
            <person name="Tonouchi A."/>
        </authorList>
    </citation>
    <scope>NUCLEOTIDE SEQUENCE [LARGE SCALE GENOMIC DNA]</scope>
    <source>
        <strain evidence="1 2">TB5</strain>
    </source>
</reference>
<evidence type="ECO:0000313" key="1">
    <source>
        <dbReference type="EMBL" id="BCN31499.1"/>
    </source>
</evidence>
<evidence type="ECO:0000313" key="2">
    <source>
        <dbReference type="Proteomes" id="UP000595897"/>
    </source>
</evidence>
<dbReference type="KEGG" id="ahb:bsdtb5_27940"/>
<accession>A0A7R7EMJ2</accession>